<evidence type="ECO:0000256" key="4">
    <source>
        <dbReference type="SAM" id="SignalP"/>
    </source>
</evidence>
<dbReference type="Gene3D" id="3.50.80.20">
    <property type="entry name" value="D-Ala-D-Ala carboxypeptidase C, peptidase S13"/>
    <property type="match status" value="1"/>
</dbReference>
<dbReference type="GO" id="GO:0009002">
    <property type="term" value="F:serine-type D-Ala-D-Ala carboxypeptidase activity"/>
    <property type="evidence" value="ECO:0007669"/>
    <property type="project" value="UniProtKB-EC"/>
</dbReference>
<keyword evidence="4" id="KW-0732">Signal</keyword>
<dbReference type="GO" id="GO:0006508">
    <property type="term" value="P:proteolysis"/>
    <property type="evidence" value="ECO:0007669"/>
    <property type="project" value="InterPro"/>
</dbReference>
<dbReference type="AlphaFoldDB" id="A0A8J7IHW2"/>
<comment type="similarity">
    <text evidence="1">Belongs to the peptidase S13 family.</text>
</comment>
<keyword evidence="6" id="KW-1185">Reference proteome</keyword>
<dbReference type="PANTHER" id="PTHR30023">
    <property type="entry name" value="D-ALANYL-D-ALANINE CARBOXYPEPTIDASE"/>
    <property type="match status" value="1"/>
</dbReference>
<evidence type="ECO:0000256" key="1">
    <source>
        <dbReference type="ARBA" id="ARBA00006096"/>
    </source>
</evidence>
<dbReference type="Pfam" id="PF02113">
    <property type="entry name" value="Peptidase_S13"/>
    <property type="match status" value="1"/>
</dbReference>
<reference evidence="5" key="1">
    <citation type="submission" date="2020-12" db="EMBL/GenBank/DDBJ databases">
        <title>Sedimentitalea sp. nov., isolated from sand in Incheon.</title>
        <authorList>
            <person name="Kim W."/>
        </authorList>
    </citation>
    <scope>NUCLEOTIDE SEQUENCE</scope>
    <source>
        <strain evidence="5">CAU 1593</strain>
    </source>
</reference>
<proteinExistence type="inferred from homology"/>
<sequence length="498" mass="52747">MRGATTRRSFLAGLTAFAVPGTALSGPPQVSLRPQMRGADFARLAGGGLDALIARAGLSGEVVCAVADVDTGLELEAANGERGLPPASVAKALTALYALEVLGPEYRFSTRLIATGPIRDGILDGDLILAGGGDPTLTPDELAKMAGQLKQAGLREVRGAFEVLDGALPYVRSIDPGQPDHVSYSPAVSGIALNFNRVHFEWRRAGKGYAVSMDGRTGKYRPDVTMVQMKVVARSLPIYTYAGEDGIDRWTVASGALGNGGARWLPVRNPAAYAGDVFRTMARAQGIVLQSATRVSRLAGGGTVLVTHQSEPLEPILQDMLKYSTNLTAEMVGMTASVAAGARPASLAESGAAMSRWAAERFGMRGTSLVDHSGLGDASKMTAQDLVGALVAARQDNRLRPLLKPFGLRDSGGRVMRDHPIKVDAKTGTLNFVSGLGGYMTASDGTELAFAIFAADSRRRGQLTRAERERPEGARGWNRRAKQVQQKLIERWGTLYGS</sequence>
<name>A0A8J7IHW2_9RHOB</name>
<evidence type="ECO:0000313" key="5">
    <source>
        <dbReference type="EMBL" id="MBJ6370817.1"/>
    </source>
</evidence>
<protein>
    <submittedName>
        <fullName evidence="5">D-alanyl-D-alanine carboxypeptidase/D-alanyl-D-alanine-endopeptidase</fullName>
        <ecNumber evidence="5">3.4.16.4</ecNumber>
    </submittedName>
</protein>
<dbReference type="EMBL" id="JAELVR010000003">
    <property type="protein sequence ID" value="MBJ6370817.1"/>
    <property type="molecule type" value="Genomic_DNA"/>
</dbReference>
<dbReference type="Gene3D" id="3.40.710.10">
    <property type="entry name" value="DD-peptidase/beta-lactamase superfamily"/>
    <property type="match status" value="1"/>
</dbReference>
<keyword evidence="5" id="KW-0645">Protease</keyword>
<feature type="chain" id="PRO_5035328548" evidence="4">
    <location>
        <begin position="26"/>
        <end position="498"/>
    </location>
</feature>
<dbReference type="InterPro" id="IPR012338">
    <property type="entry name" value="Beta-lactam/transpept-like"/>
</dbReference>
<dbReference type="EC" id="3.4.16.4" evidence="5"/>
<evidence type="ECO:0000256" key="3">
    <source>
        <dbReference type="SAM" id="MobiDB-lite"/>
    </source>
</evidence>
<accession>A0A8J7IHW2</accession>
<feature type="signal peptide" evidence="4">
    <location>
        <begin position="1"/>
        <end position="25"/>
    </location>
</feature>
<gene>
    <name evidence="5" type="primary">dacB</name>
    <name evidence="5" type="ORF">JF290_04720</name>
</gene>
<evidence type="ECO:0000313" key="6">
    <source>
        <dbReference type="Proteomes" id="UP000619079"/>
    </source>
</evidence>
<dbReference type="Proteomes" id="UP000619079">
    <property type="component" value="Unassembled WGS sequence"/>
</dbReference>
<feature type="region of interest" description="Disordered" evidence="3">
    <location>
        <begin position="461"/>
        <end position="480"/>
    </location>
</feature>
<keyword evidence="5" id="KW-0121">Carboxypeptidase</keyword>
<dbReference type="InterPro" id="IPR000667">
    <property type="entry name" value="Peptidase_S13"/>
</dbReference>
<organism evidence="5 6">
    <name type="scientific">Sedimentitalea arenosa</name>
    <dbReference type="NCBI Taxonomy" id="2798803"/>
    <lineage>
        <taxon>Bacteria</taxon>
        <taxon>Pseudomonadati</taxon>
        <taxon>Pseudomonadota</taxon>
        <taxon>Alphaproteobacteria</taxon>
        <taxon>Rhodobacterales</taxon>
        <taxon>Paracoccaceae</taxon>
        <taxon>Sedimentitalea</taxon>
    </lineage>
</organism>
<dbReference type="SUPFAM" id="SSF56601">
    <property type="entry name" value="beta-lactamase/transpeptidase-like"/>
    <property type="match status" value="1"/>
</dbReference>
<comment type="caution">
    <text evidence="5">The sequence shown here is derived from an EMBL/GenBank/DDBJ whole genome shotgun (WGS) entry which is preliminary data.</text>
</comment>
<evidence type="ECO:0000256" key="2">
    <source>
        <dbReference type="ARBA" id="ARBA00022801"/>
    </source>
</evidence>
<dbReference type="NCBIfam" id="TIGR00666">
    <property type="entry name" value="PBP4"/>
    <property type="match status" value="1"/>
</dbReference>
<dbReference type="RefSeq" id="WP_199023623.1">
    <property type="nucleotide sequence ID" value="NZ_JAELVR010000003.1"/>
</dbReference>
<dbReference type="PRINTS" id="PR00922">
    <property type="entry name" value="DADACBPTASE3"/>
</dbReference>
<dbReference type="PANTHER" id="PTHR30023:SF0">
    <property type="entry name" value="PENICILLIN-SENSITIVE CARBOXYPEPTIDASE A"/>
    <property type="match status" value="1"/>
</dbReference>
<keyword evidence="2 5" id="KW-0378">Hydrolase</keyword>
<dbReference type="GO" id="GO:0000270">
    <property type="term" value="P:peptidoglycan metabolic process"/>
    <property type="evidence" value="ECO:0007669"/>
    <property type="project" value="TreeGrafter"/>
</dbReference>